<gene>
    <name evidence="1" type="ORF">O3V59_13610</name>
</gene>
<reference evidence="1" key="1">
    <citation type="submission" date="2022-12" db="EMBL/GenBank/DDBJ databases">
        <title>Draft genome sequence of the thermophilic strain Brevibacillus thermoruber HT42, isolated from Los Humeros, Puebla, Mexico, with biotechnological potential.</title>
        <authorList>
            <person name="Lara Sanchez J."/>
            <person name="Solis Palacios R."/>
            <person name="Bustos Baena A.S."/>
            <person name="Ruz Baez A.E."/>
            <person name="Espinosa Luna G."/>
            <person name="Oliart Ros R.M."/>
        </authorList>
    </citation>
    <scope>NUCLEOTIDE SEQUENCE</scope>
    <source>
        <strain evidence="1">HT42</strain>
    </source>
</reference>
<evidence type="ECO:0000313" key="2">
    <source>
        <dbReference type="Proteomes" id="UP001151071"/>
    </source>
</evidence>
<evidence type="ECO:0000313" key="1">
    <source>
        <dbReference type="EMBL" id="MDA5109403.1"/>
    </source>
</evidence>
<dbReference type="Proteomes" id="UP001151071">
    <property type="component" value="Unassembled WGS sequence"/>
</dbReference>
<name>A0A9X3TT83_9BACL</name>
<proteinExistence type="predicted"/>
<dbReference type="RefSeq" id="WP_029099772.1">
    <property type="nucleotide sequence ID" value="NZ_JAPYYP010000016.1"/>
</dbReference>
<comment type="caution">
    <text evidence="1">The sequence shown here is derived from an EMBL/GenBank/DDBJ whole genome shotgun (WGS) entry which is preliminary data.</text>
</comment>
<protein>
    <submittedName>
        <fullName evidence="1">Uncharacterized protein</fullName>
    </submittedName>
</protein>
<sequence length="177" mass="20914">MELLHAAPADIWRLLIPAANWMFADDMPEDELMFHYRDHIYFVNGDGSVLALPKPASFERMDASECLQLLATSDETVDFDDNGEFDYGFVLKQMGYIAPTRRSREKAAYRIEIVNTILPQSMSTQYELKRVSFDFALYHALMRCHELNRRSNWEYEHEVKRIDKVEQRTEEHVRFQV</sequence>
<organism evidence="1 2">
    <name type="scientific">Brevibacillus thermoruber</name>
    <dbReference type="NCBI Taxonomy" id="33942"/>
    <lineage>
        <taxon>Bacteria</taxon>
        <taxon>Bacillati</taxon>
        <taxon>Bacillota</taxon>
        <taxon>Bacilli</taxon>
        <taxon>Bacillales</taxon>
        <taxon>Paenibacillaceae</taxon>
        <taxon>Brevibacillus</taxon>
    </lineage>
</organism>
<dbReference type="AlphaFoldDB" id="A0A9X3TT83"/>
<dbReference type="EMBL" id="JAPYYP010000016">
    <property type="protein sequence ID" value="MDA5109403.1"/>
    <property type="molecule type" value="Genomic_DNA"/>
</dbReference>
<keyword evidence="2" id="KW-1185">Reference proteome</keyword>
<accession>A0A9X3TT83</accession>